<gene>
    <name evidence="2" type="ORF">SAMN06265368_0620</name>
</gene>
<name>A0A285NC42_9HYPH</name>
<dbReference type="Gene3D" id="1.10.150.20">
    <property type="entry name" value="5' to 3' exonuclease, C-terminal subdomain"/>
    <property type="match status" value="2"/>
</dbReference>
<proteinExistence type="predicted"/>
<evidence type="ECO:0000259" key="1">
    <source>
        <dbReference type="Pfam" id="PF14229"/>
    </source>
</evidence>
<accession>A0A285NC42</accession>
<keyword evidence="3" id="KW-1185">Reference proteome</keyword>
<dbReference type="AlphaFoldDB" id="A0A285NC42"/>
<dbReference type="Pfam" id="PF14229">
    <property type="entry name" value="DUF4332"/>
    <property type="match status" value="1"/>
</dbReference>
<feature type="domain" description="DUF4332" evidence="1">
    <location>
        <begin position="10"/>
        <end position="130"/>
    </location>
</feature>
<dbReference type="Proteomes" id="UP000219439">
    <property type="component" value="Unassembled WGS sequence"/>
</dbReference>
<dbReference type="EMBL" id="OBEL01000001">
    <property type="protein sequence ID" value="SNZ07025.1"/>
    <property type="molecule type" value="Genomic_DNA"/>
</dbReference>
<dbReference type="RefSeq" id="WP_097151926.1">
    <property type="nucleotide sequence ID" value="NZ_OBEL01000001.1"/>
</dbReference>
<dbReference type="InterPro" id="IPR025567">
    <property type="entry name" value="DUF4332"/>
</dbReference>
<sequence>MSSYPIAKIEGIGPTYAEKLKTVGISNTGAYLEKAKDPAGRKALEKETGIDHKRILKWANMADLMRINGVGEEYSELLEAAGVDTVKELRNRNAANLTVAMKEANDEKKLVRQVPAQGNVEKWVAEAKELTPMMTY</sequence>
<evidence type="ECO:0000313" key="2">
    <source>
        <dbReference type="EMBL" id="SNZ07025.1"/>
    </source>
</evidence>
<dbReference type="OrthoDB" id="9794786at2"/>
<protein>
    <recommendedName>
        <fullName evidence="1">DUF4332 domain-containing protein</fullName>
    </recommendedName>
</protein>
<organism evidence="2 3">
    <name type="scientific">Cohaesibacter gelatinilyticus</name>
    <dbReference type="NCBI Taxonomy" id="372072"/>
    <lineage>
        <taxon>Bacteria</taxon>
        <taxon>Pseudomonadati</taxon>
        <taxon>Pseudomonadota</taxon>
        <taxon>Alphaproteobacteria</taxon>
        <taxon>Hyphomicrobiales</taxon>
        <taxon>Cohaesibacteraceae</taxon>
    </lineage>
</organism>
<evidence type="ECO:0000313" key="3">
    <source>
        <dbReference type="Proteomes" id="UP000219439"/>
    </source>
</evidence>
<reference evidence="2 3" key="1">
    <citation type="submission" date="2017-09" db="EMBL/GenBank/DDBJ databases">
        <authorList>
            <person name="Ehlers B."/>
            <person name="Leendertz F.H."/>
        </authorList>
    </citation>
    <scope>NUCLEOTIDE SEQUENCE [LARGE SCALE GENOMIC DNA]</scope>
    <source>
        <strain evidence="2 3">DSM 18289</strain>
    </source>
</reference>